<dbReference type="EMBL" id="JAUFPN010000159">
    <property type="protein sequence ID" value="MDN3566031.1"/>
    <property type="molecule type" value="Genomic_DNA"/>
</dbReference>
<gene>
    <name evidence="8" type="ORF">QWZ14_16805</name>
</gene>
<dbReference type="InterPro" id="IPR039425">
    <property type="entry name" value="RNA_pol_sigma-70-like"/>
</dbReference>
<proteinExistence type="inferred from homology"/>
<dbReference type="Proteomes" id="UP001529369">
    <property type="component" value="Unassembled WGS sequence"/>
</dbReference>
<dbReference type="Gene3D" id="1.10.1740.10">
    <property type="match status" value="1"/>
</dbReference>
<dbReference type="InterPro" id="IPR053866">
    <property type="entry name" value="PhyR_sigma2"/>
</dbReference>
<keyword evidence="2" id="KW-0805">Transcription regulation</keyword>
<reference evidence="9" key="1">
    <citation type="journal article" date="2019" name="Int. J. Syst. Evol. Microbiol.">
        <title>The Global Catalogue of Microorganisms (GCM) 10K type strain sequencing project: providing services to taxonomists for standard genome sequencing and annotation.</title>
        <authorList>
            <consortium name="The Broad Institute Genomics Platform"/>
            <consortium name="The Broad Institute Genome Sequencing Center for Infectious Disease"/>
            <person name="Wu L."/>
            <person name="Ma J."/>
        </authorList>
    </citation>
    <scope>NUCLEOTIDE SEQUENCE [LARGE SCALE GENOMIC DNA]</scope>
    <source>
        <strain evidence="9">CECT 7131</strain>
    </source>
</reference>
<evidence type="ECO:0000313" key="9">
    <source>
        <dbReference type="Proteomes" id="UP001529369"/>
    </source>
</evidence>
<dbReference type="PANTHER" id="PTHR43133:SF25">
    <property type="entry name" value="RNA POLYMERASE SIGMA FACTOR RFAY-RELATED"/>
    <property type="match status" value="1"/>
</dbReference>
<dbReference type="Gene3D" id="1.10.10.10">
    <property type="entry name" value="Winged helix-like DNA-binding domain superfamily/Winged helix DNA-binding domain"/>
    <property type="match status" value="1"/>
</dbReference>
<comment type="caution">
    <text evidence="8">The sequence shown here is derived from an EMBL/GenBank/DDBJ whole genome shotgun (WGS) entry which is preliminary data.</text>
</comment>
<dbReference type="PANTHER" id="PTHR43133">
    <property type="entry name" value="RNA POLYMERASE ECF-TYPE SIGMA FACTO"/>
    <property type="match status" value="1"/>
</dbReference>
<keyword evidence="4" id="KW-0804">Transcription</keyword>
<feature type="domain" description="RNA polymerase sigma factor 70 region 4 type 2" evidence="6">
    <location>
        <begin position="101"/>
        <end position="153"/>
    </location>
</feature>
<dbReference type="RefSeq" id="WP_290317924.1">
    <property type="nucleotide sequence ID" value="NZ_JAUFPN010000159.1"/>
</dbReference>
<evidence type="ECO:0000256" key="4">
    <source>
        <dbReference type="ARBA" id="ARBA00023163"/>
    </source>
</evidence>
<dbReference type="InterPro" id="IPR036388">
    <property type="entry name" value="WH-like_DNA-bd_sf"/>
</dbReference>
<evidence type="ECO:0000256" key="2">
    <source>
        <dbReference type="ARBA" id="ARBA00023015"/>
    </source>
</evidence>
<dbReference type="InterPro" id="IPR013249">
    <property type="entry name" value="RNA_pol_sigma70_r4_t2"/>
</dbReference>
<keyword evidence="9" id="KW-1185">Reference proteome</keyword>
<name>A0ABT8A8I9_9PROT</name>
<dbReference type="SUPFAM" id="SSF88946">
    <property type="entry name" value="Sigma2 domain of RNA polymerase sigma factors"/>
    <property type="match status" value="1"/>
</dbReference>
<dbReference type="SUPFAM" id="SSF88659">
    <property type="entry name" value="Sigma3 and sigma4 domains of RNA polymerase sigma factors"/>
    <property type="match status" value="1"/>
</dbReference>
<feature type="region of interest" description="Disordered" evidence="5">
    <location>
        <begin position="72"/>
        <end position="93"/>
    </location>
</feature>
<comment type="similarity">
    <text evidence="1">Belongs to the sigma-70 factor family. ECF subfamily.</text>
</comment>
<dbReference type="InterPro" id="IPR013325">
    <property type="entry name" value="RNA_pol_sigma_r2"/>
</dbReference>
<dbReference type="CDD" id="cd06171">
    <property type="entry name" value="Sigma70_r4"/>
    <property type="match status" value="1"/>
</dbReference>
<evidence type="ECO:0000256" key="5">
    <source>
        <dbReference type="SAM" id="MobiDB-lite"/>
    </source>
</evidence>
<dbReference type="InterPro" id="IPR014284">
    <property type="entry name" value="RNA_pol_sigma-70_dom"/>
</dbReference>
<dbReference type="NCBIfam" id="TIGR02937">
    <property type="entry name" value="sigma70-ECF"/>
    <property type="match status" value="1"/>
</dbReference>
<evidence type="ECO:0000256" key="1">
    <source>
        <dbReference type="ARBA" id="ARBA00010641"/>
    </source>
</evidence>
<evidence type="ECO:0000259" key="6">
    <source>
        <dbReference type="Pfam" id="PF08281"/>
    </source>
</evidence>
<dbReference type="InterPro" id="IPR013324">
    <property type="entry name" value="RNA_pol_sigma_r3/r4-like"/>
</dbReference>
<organism evidence="8 9">
    <name type="scientific">Paeniroseomonas aquatica</name>
    <dbReference type="NCBI Taxonomy" id="373043"/>
    <lineage>
        <taxon>Bacteria</taxon>
        <taxon>Pseudomonadati</taxon>
        <taxon>Pseudomonadota</taxon>
        <taxon>Alphaproteobacteria</taxon>
        <taxon>Acetobacterales</taxon>
        <taxon>Acetobacteraceae</taxon>
        <taxon>Paeniroseomonas</taxon>
    </lineage>
</organism>
<protein>
    <submittedName>
        <fullName evidence="8">Sigma-70 family RNA polymerase sigma factor</fullName>
    </submittedName>
</protein>
<feature type="domain" description="PhyR sigma2" evidence="7">
    <location>
        <begin position="8"/>
        <end position="62"/>
    </location>
</feature>
<evidence type="ECO:0000259" key="7">
    <source>
        <dbReference type="Pfam" id="PF22029"/>
    </source>
</evidence>
<keyword evidence="3" id="KW-0731">Sigma factor</keyword>
<evidence type="ECO:0000313" key="8">
    <source>
        <dbReference type="EMBL" id="MDN3566031.1"/>
    </source>
</evidence>
<accession>A0ABT8A8I9</accession>
<dbReference type="Pfam" id="PF08281">
    <property type="entry name" value="Sigma70_r4_2"/>
    <property type="match status" value="1"/>
</dbReference>
<evidence type="ECO:0000256" key="3">
    <source>
        <dbReference type="ARBA" id="ARBA00023082"/>
    </source>
</evidence>
<sequence length="175" mass="19724">MNDMAQLIEPLIPALRRYARALMRDRSAADDLVQDGLERAIGRWHQRRADGNARSWLFAIVHNLALNRIRQSSRRGRHLPPEDADAVGSVPPAQEHGLQHRDLLRALESLPEEQRSVVLLVSVEDLSYVEVAEVLKIPIGTVMSRLSRGRERLRQAMEGVAKAEPVGASHLRRVK</sequence>
<dbReference type="Pfam" id="PF22029">
    <property type="entry name" value="PhyR_sigma2"/>
    <property type="match status" value="1"/>
</dbReference>